<evidence type="ECO:0000313" key="6">
    <source>
        <dbReference type="EMBL" id="KAK2075935.1"/>
    </source>
</evidence>
<comment type="caution">
    <text evidence="6">The sequence shown here is derived from an EMBL/GenBank/DDBJ whole genome shotgun (WGS) entry which is preliminary data.</text>
</comment>
<dbReference type="InterPro" id="IPR038765">
    <property type="entry name" value="Papain-like_cys_pep_sf"/>
</dbReference>
<dbReference type="CDD" id="cd02248">
    <property type="entry name" value="Peptidase_C1A"/>
    <property type="match status" value="1"/>
</dbReference>
<comment type="similarity">
    <text evidence="1">Belongs to the peptidase C1 family.</text>
</comment>
<keyword evidence="3" id="KW-0732">Signal</keyword>
<dbReference type="SMART" id="SM00848">
    <property type="entry name" value="Inhibitor_I29"/>
    <property type="match status" value="1"/>
</dbReference>
<reference evidence="6" key="1">
    <citation type="submission" date="2021-01" db="EMBL/GenBank/DDBJ databases">
        <authorList>
            <person name="Eckstrom K.M.E."/>
        </authorList>
    </citation>
    <scope>NUCLEOTIDE SEQUENCE</scope>
    <source>
        <strain evidence="6">UVCC 0001</strain>
    </source>
</reference>
<dbReference type="Pfam" id="PF08246">
    <property type="entry name" value="Inhibitor_I29"/>
    <property type="match status" value="1"/>
</dbReference>
<dbReference type="InterPro" id="IPR039417">
    <property type="entry name" value="Peptidase_C1A_papain-like"/>
</dbReference>
<sequence>MRAVCLIVAVLALCGAPALAKKHDKHKTHTWPEQYKVSFNLTIPYVDTYQGGKFTYTYDAFQDLVNIRQKVVRNGVETVLSLSDVDKRYDIYPHRDRWGCWFSSLGGGGAGPTLRDAEPAPGFKGERASGHLRGVSRALLADTPEEASRKKLIASLTFVLPDLTESRWEYRGPSSELAGREAELWEWDMSEMGMEMRYRMFVDAASGAPLQLWMLGVNLLTGGHKDLYIIDYYNFTAGGVTDADFELPAWGNCDTPDFAVPPNDLAAAWAPHFPSAHWGEPAYDAFSHRHGRRHAHADEYSARHAEFERSRAFVAGWMADAARTHDVALNRFADWSREEYEAVVLPNRRAGAPKRLFRDAPGALRHAVTTPAHLVPSQLSWVGTGADSPVKDQGACGSCWTFSTVAPFESGLFRLTGNQTLLSEQNLLDCNWMETNHGCFGGQQVAGFEWILSNGGLARQADYPYLGVNSWCRNDEVPKVGFTGSMVVVDADEEAVKEALYTKGPLTVSVDASADSFRFYSGGIYHNDKCATKAGDLDHAVILTAYGTDADGTDYWLIKNMWSTYWGEAGYMKIPRHPNDCGIATEAVYVDIELAN</sequence>
<evidence type="ECO:0000256" key="1">
    <source>
        <dbReference type="ARBA" id="ARBA00008455"/>
    </source>
</evidence>
<dbReference type="InterPro" id="IPR013201">
    <property type="entry name" value="Prot_inhib_I29"/>
</dbReference>
<dbReference type="InterPro" id="IPR000668">
    <property type="entry name" value="Peptidase_C1A_C"/>
</dbReference>
<dbReference type="GO" id="GO:0008234">
    <property type="term" value="F:cysteine-type peptidase activity"/>
    <property type="evidence" value="ECO:0007669"/>
    <property type="project" value="InterPro"/>
</dbReference>
<keyword evidence="2" id="KW-1015">Disulfide bond</keyword>
<proteinExistence type="inferred from homology"/>
<dbReference type="AlphaFoldDB" id="A0AAD9IFY9"/>
<dbReference type="SUPFAM" id="SSF54001">
    <property type="entry name" value="Cysteine proteinases"/>
    <property type="match status" value="1"/>
</dbReference>
<dbReference type="FunFam" id="3.90.70.10:FF:000332">
    <property type="entry name" value="Cathepsin L1"/>
    <property type="match status" value="1"/>
</dbReference>
<dbReference type="Pfam" id="PF00112">
    <property type="entry name" value="Peptidase_C1"/>
    <property type="match status" value="1"/>
</dbReference>
<organism evidence="6 7">
    <name type="scientific">Prototheca wickerhamii</name>
    <dbReference type="NCBI Taxonomy" id="3111"/>
    <lineage>
        <taxon>Eukaryota</taxon>
        <taxon>Viridiplantae</taxon>
        <taxon>Chlorophyta</taxon>
        <taxon>core chlorophytes</taxon>
        <taxon>Trebouxiophyceae</taxon>
        <taxon>Chlorellales</taxon>
        <taxon>Chlorellaceae</taxon>
        <taxon>Prototheca</taxon>
    </lineage>
</organism>
<evidence type="ECO:0000256" key="2">
    <source>
        <dbReference type="ARBA" id="ARBA00023157"/>
    </source>
</evidence>
<feature type="domain" description="Cathepsin propeptide inhibitor" evidence="5">
    <location>
        <begin position="283"/>
        <end position="340"/>
    </location>
</feature>
<dbReference type="InterPro" id="IPR000169">
    <property type="entry name" value="Pept_cys_AS"/>
</dbReference>
<dbReference type="GO" id="GO:0006508">
    <property type="term" value="P:proteolysis"/>
    <property type="evidence" value="ECO:0007669"/>
    <property type="project" value="InterPro"/>
</dbReference>
<feature type="domain" description="Peptidase C1A papain C-terminal" evidence="4">
    <location>
        <begin position="375"/>
        <end position="591"/>
    </location>
</feature>
<dbReference type="EMBL" id="JASFZW010000012">
    <property type="protein sequence ID" value="KAK2075935.1"/>
    <property type="molecule type" value="Genomic_DNA"/>
</dbReference>
<dbReference type="InterPro" id="IPR013128">
    <property type="entry name" value="Peptidase_C1A"/>
</dbReference>
<name>A0AAD9IFY9_PROWI</name>
<dbReference type="PANTHER" id="PTHR12411">
    <property type="entry name" value="CYSTEINE PROTEASE FAMILY C1-RELATED"/>
    <property type="match status" value="1"/>
</dbReference>
<dbReference type="Gene3D" id="3.90.70.10">
    <property type="entry name" value="Cysteine proteinases"/>
    <property type="match status" value="1"/>
</dbReference>
<dbReference type="SMART" id="SM00645">
    <property type="entry name" value="Pept_C1"/>
    <property type="match status" value="1"/>
</dbReference>
<evidence type="ECO:0000259" key="4">
    <source>
        <dbReference type="SMART" id="SM00645"/>
    </source>
</evidence>
<feature type="signal peptide" evidence="3">
    <location>
        <begin position="1"/>
        <end position="20"/>
    </location>
</feature>
<evidence type="ECO:0000259" key="5">
    <source>
        <dbReference type="SMART" id="SM00848"/>
    </source>
</evidence>
<evidence type="ECO:0000313" key="7">
    <source>
        <dbReference type="Proteomes" id="UP001255856"/>
    </source>
</evidence>
<accession>A0AAD9IFY9</accession>
<gene>
    <name evidence="6" type="ORF">QBZ16_001271</name>
</gene>
<keyword evidence="7" id="KW-1185">Reference proteome</keyword>
<dbReference type="PRINTS" id="PR00705">
    <property type="entry name" value="PAPAIN"/>
</dbReference>
<protein>
    <submittedName>
        <fullName evidence="6">Uncharacterized protein</fullName>
    </submittedName>
</protein>
<dbReference type="Proteomes" id="UP001255856">
    <property type="component" value="Unassembled WGS sequence"/>
</dbReference>
<evidence type="ECO:0000256" key="3">
    <source>
        <dbReference type="SAM" id="SignalP"/>
    </source>
</evidence>
<dbReference type="PROSITE" id="PS00139">
    <property type="entry name" value="THIOL_PROTEASE_CYS"/>
    <property type="match status" value="1"/>
</dbReference>
<feature type="chain" id="PRO_5042167437" evidence="3">
    <location>
        <begin position="21"/>
        <end position="596"/>
    </location>
</feature>